<dbReference type="EMBL" id="LYPB01000092">
    <property type="protein sequence ID" value="OAS13559.1"/>
    <property type="molecule type" value="Genomic_DNA"/>
</dbReference>
<gene>
    <name evidence="11" type="primary">aroK</name>
    <name evidence="12" type="ORF">A8708_24170</name>
</gene>
<evidence type="ECO:0000256" key="2">
    <source>
        <dbReference type="ARBA" id="ARBA00006997"/>
    </source>
</evidence>
<keyword evidence="11" id="KW-0963">Cytoplasm</keyword>
<comment type="similarity">
    <text evidence="2 11">Belongs to the shikimate kinase family.</text>
</comment>
<dbReference type="AlphaFoldDB" id="A0A197ZWL7"/>
<dbReference type="UniPathway" id="UPA00053">
    <property type="reaction ID" value="UER00088"/>
</dbReference>
<dbReference type="InterPro" id="IPR000623">
    <property type="entry name" value="Shikimate_kinase/TSH1"/>
</dbReference>
<feature type="binding site" evidence="11">
    <location>
        <begin position="23"/>
        <end position="28"/>
    </location>
    <ligand>
        <name>ATP</name>
        <dbReference type="ChEBI" id="CHEBI:30616"/>
    </ligand>
</feature>
<comment type="subcellular location">
    <subcellularLocation>
        <location evidence="11">Cytoplasm</location>
    </subcellularLocation>
</comment>
<dbReference type="HAMAP" id="MF_00109">
    <property type="entry name" value="Shikimate_kinase"/>
    <property type="match status" value="1"/>
</dbReference>
<dbReference type="Gene3D" id="3.40.50.300">
    <property type="entry name" value="P-loop containing nucleotide triphosphate hydrolases"/>
    <property type="match status" value="1"/>
</dbReference>
<evidence type="ECO:0000313" key="12">
    <source>
        <dbReference type="EMBL" id="OAS13559.1"/>
    </source>
</evidence>
<comment type="function">
    <text evidence="11">Catalyzes the specific phosphorylation of the 3-hydroxyl group of shikimic acid using ATP as a cosubstrate.</text>
</comment>
<evidence type="ECO:0000256" key="11">
    <source>
        <dbReference type="HAMAP-Rule" id="MF_00109"/>
    </source>
</evidence>
<dbReference type="Proteomes" id="UP000078454">
    <property type="component" value="Unassembled WGS sequence"/>
</dbReference>
<dbReference type="GO" id="GO:0000287">
    <property type="term" value="F:magnesium ion binding"/>
    <property type="evidence" value="ECO:0007669"/>
    <property type="project" value="UniProtKB-UniRule"/>
</dbReference>
<sequence length="179" mass="19821">MTSVWEKGICVTVRNIVLVGFMGTGKSTVGKKLAERLGWSFCDSDVVLEEVQQTSISEIFRNHGEAHFRALETETLARILDSEGQVVATGGGAVLADSNRKCMLQHGFVVALNADAETIIQRVSSDTNRPLLQGDLEERVHSLMEQRKHAYDFAHTSIDTTNLNEDEIADRIIQQAARH</sequence>
<dbReference type="PANTHER" id="PTHR21087">
    <property type="entry name" value="SHIKIMATE KINASE"/>
    <property type="match status" value="1"/>
</dbReference>
<comment type="pathway">
    <text evidence="1 11">Metabolic intermediate biosynthesis; chorismate biosynthesis; chorismate from D-erythrose 4-phosphate and phosphoenolpyruvate: step 5/7.</text>
</comment>
<comment type="cofactor">
    <cofactor evidence="11">
        <name>Mg(2+)</name>
        <dbReference type="ChEBI" id="CHEBI:18420"/>
    </cofactor>
    <text evidence="11">Binds 1 Mg(2+) ion per subunit.</text>
</comment>
<dbReference type="PROSITE" id="PS01128">
    <property type="entry name" value="SHIKIMATE_KINASE"/>
    <property type="match status" value="1"/>
</dbReference>
<dbReference type="STRING" id="1850517.A8708_24170"/>
<keyword evidence="4 11" id="KW-0028">Amino-acid biosynthesis</keyword>
<keyword evidence="11" id="KW-0479">Metal-binding</keyword>
<dbReference type="CDD" id="cd00464">
    <property type="entry name" value="SK"/>
    <property type="match status" value="1"/>
</dbReference>
<evidence type="ECO:0000256" key="9">
    <source>
        <dbReference type="ARBA" id="ARBA00023141"/>
    </source>
</evidence>
<feature type="binding site" evidence="11">
    <location>
        <position position="91"/>
    </location>
    <ligand>
        <name>substrate</name>
    </ligand>
</feature>
<dbReference type="InterPro" id="IPR027417">
    <property type="entry name" value="P-loop_NTPase"/>
</dbReference>
<evidence type="ECO:0000256" key="6">
    <source>
        <dbReference type="ARBA" id="ARBA00022741"/>
    </source>
</evidence>
<dbReference type="GO" id="GO:0005829">
    <property type="term" value="C:cytosol"/>
    <property type="evidence" value="ECO:0007669"/>
    <property type="project" value="TreeGrafter"/>
</dbReference>
<keyword evidence="13" id="KW-1185">Reference proteome</keyword>
<dbReference type="PANTHER" id="PTHR21087:SF16">
    <property type="entry name" value="SHIKIMATE KINASE 1, CHLOROPLASTIC"/>
    <property type="match status" value="1"/>
</dbReference>
<evidence type="ECO:0000256" key="4">
    <source>
        <dbReference type="ARBA" id="ARBA00022605"/>
    </source>
</evidence>
<evidence type="ECO:0000256" key="3">
    <source>
        <dbReference type="ARBA" id="ARBA00012154"/>
    </source>
</evidence>
<accession>A0A197ZWL7</accession>
<dbReference type="EC" id="2.7.1.71" evidence="3 11"/>
<feature type="binding site" evidence="11">
    <location>
        <position position="45"/>
    </location>
    <ligand>
        <name>substrate</name>
    </ligand>
</feature>
<comment type="caution">
    <text evidence="12">The sequence shown here is derived from an EMBL/GenBank/DDBJ whole genome shotgun (WGS) entry which is preliminary data.</text>
</comment>
<evidence type="ECO:0000313" key="13">
    <source>
        <dbReference type="Proteomes" id="UP000078454"/>
    </source>
</evidence>
<feature type="binding site" evidence="11">
    <location>
        <position position="69"/>
    </location>
    <ligand>
        <name>substrate</name>
    </ligand>
</feature>
<proteinExistence type="inferred from homology"/>
<dbReference type="GO" id="GO:0004765">
    <property type="term" value="F:shikimate kinase activity"/>
    <property type="evidence" value="ECO:0007669"/>
    <property type="project" value="UniProtKB-UniRule"/>
</dbReference>
<evidence type="ECO:0000256" key="5">
    <source>
        <dbReference type="ARBA" id="ARBA00022679"/>
    </source>
</evidence>
<evidence type="ECO:0000256" key="1">
    <source>
        <dbReference type="ARBA" id="ARBA00004842"/>
    </source>
</evidence>
<evidence type="ECO:0000256" key="8">
    <source>
        <dbReference type="ARBA" id="ARBA00022840"/>
    </source>
</evidence>
<feature type="binding site" evidence="11">
    <location>
        <position position="27"/>
    </location>
    <ligand>
        <name>Mg(2+)</name>
        <dbReference type="ChEBI" id="CHEBI:18420"/>
    </ligand>
</feature>
<dbReference type="InterPro" id="IPR031322">
    <property type="entry name" value="Shikimate/glucono_kinase"/>
</dbReference>
<dbReference type="PRINTS" id="PR01100">
    <property type="entry name" value="SHIKIMTKNASE"/>
</dbReference>
<protein>
    <recommendedName>
        <fullName evidence="3 11">Shikimate kinase</fullName>
        <shortName evidence="11">SK</shortName>
        <ecNumber evidence="3 11">2.7.1.71</ecNumber>
    </recommendedName>
</protein>
<keyword evidence="6 11" id="KW-0547">Nucleotide-binding</keyword>
<comment type="subunit">
    <text evidence="11">Monomer.</text>
</comment>
<dbReference type="GO" id="GO:0008652">
    <property type="term" value="P:amino acid biosynthetic process"/>
    <property type="evidence" value="ECO:0007669"/>
    <property type="project" value="UniProtKB-KW"/>
</dbReference>
<keyword evidence="8 11" id="KW-0067">ATP-binding</keyword>
<feature type="binding site" evidence="11">
    <location>
        <position position="129"/>
    </location>
    <ligand>
        <name>ATP</name>
        <dbReference type="ChEBI" id="CHEBI:30616"/>
    </ligand>
</feature>
<dbReference type="GO" id="GO:0005524">
    <property type="term" value="F:ATP binding"/>
    <property type="evidence" value="ECO:0007669"/>
    <property type="project" value="UniProtKB-UniRule"/>
</dbReference>
<keyword evidence="7 11" id="KW-0418">Kinase</keyword>
<comment type="caution">
    <text evidence="11">Lacks conserved residue(s) required for the propagation of feature annotation.</text>
</comment>
<comment type="catalytic activity">
    <reaction evidence="10 11">
        <text>shikimate + ATP = 3-phosphoshikimate + ADP + H(+)</text>
        <dbReference type="Rhea" id="RHEA:13121"/>
        <dbReference type="ChEBI" id="CHEBI:15378"/>
        <dbReference type="ChEBI" id="CHEBI:30616"/>
        <dbReference type="ChEBI" id="CHEBI:36208"/>
        <dbReference type="ChEBI" id="CHEBI:145989"/>
        <dbReference type="ChEBI" id="CHEBI:456216"/>
        <dbReference type="EC" id="2.7.1.71"/>
    </reaction>
</comment>
<keyword evidence="9 11" id="KW-0057">Aromatic amino acid biosynthesis</keyword>
<feature type="binding site" evidence="11">
    <location>
        <position position="147"/>
    </location>
    <ligand>
        <name>substrate</name>
    </ligand>
</feature>
<evidence type="ECO:0000256" key="7">
    <source>
        <dbReference type="ARBA" id="ARBA00022777"/>
    </source>
</evidence>
<reference evidence="12 13" key="1">
    <citation type="submission" date="2016-05" db="EMBL/GenBank/DDBJ databases">
        <title>Paenibacillus sp. 1ZS3-15 nov., isolated from the rhizosphere soil.</title>
        <authorList>
            <person name="Zhang X.X."/>
            <person name="Zhang J."/>
        </authorList>
    </citation>
    <scope>NUCLEOTIDE SEQUENCE [LARGE SCALE GENOMIC DNA]</scope>
    <source>
        <strain evidence="12 13">1ZS3-15</strain>
    </source>
</reference>
<dbReference type="RefSeq" id="WP_068670546.1">
    <property type="nucleotide sequence ID" value="NZ_LYPB01000092.1"/>
</dbReference>
<keyword evidence="11" id="KW-0460">Magnesium</keyword>
<dbReference type="GO" id="GO:0009423">
    <property type="term" value="P:chorismate biosynthetic process"/>
    <property type="evidence" value="ECO:0007669"/>
    <property type="project" value="UniProtKB-UniRule"/>
</dbReference>
<dbReference type="GO" id="GO:0009073">
    <property type="term" value="P:aromatic amino acid family biosynthetic process"/>
    <property type="evidence" value="ECO:0007669"/>
    <property type="project" value="UniProtKB-KW"/>
</dbReference>
<dbReference type="InterPro" id="IPR023000">
    <property type="entry name" value="Shikimate_kinase_CS"/>
</dbReference>
<organism evidence="12 13">
    <name type="scientific">Paenibacillus oryzisoli</name>
    <dbReference type="NCBI Taxonomy" id="1850517"/>
    <lineage>
        <taxon>Bacteria</taxon>
        <taxon>Bacillati</taxon>
        <taxon>Bacillota</taxon>
        <taxon>Bacilli</taxon>
        <taxon>Bacillales</taxon>
        <taxon>Paenibacillaceae</taxon>
        <taxon>Paenibacillus</taxon>
    </lineage>
</organism>
<dbReference type="SUPFAM" id="SSF52540">
    <property type="entry name" value="P-loop containing nucleoside triphosphate hydrolases"/>
    <property type="match status" value="1"/>
</dbReference>
<dbReference type="Pfam" id="PF01202">
    <property type="entry name" value="SKI"/>
    <property type="match status" value="1"/>
</dbReference>
<name>A0A197ZWL7_9BACL</name>
<keyword evidence="5 11" id="KW-0808">Transferase</keyword>
<evidence type="ECO:0000256" key="10">
    <source>
        <dbReference type="ARBA" id="ARBA00048567"/>
    </source>
</evidence>